<evidence type="ECO:0000256" key="1">
    <source>
        <dbReference type="ARBA" id="ARBA00010531"/>
    </source>
</evidence>
<dbReference type="GO" id="GO:0000049">
    <property type="term" value="F:tRNA binding"/>
    <property type="evidence" value="ECO:0007669"/>
    <property type="project" value="UniProtKB-KW"/>
</dbReference>
<dbReference type="InterPro" id="IPR005878">
    <property type="entry name" value="Ribosom_uL1_bac-type"/>
</dbReference>
<dbReference type="PANTHER" id="PTHR36427:SF3">
    <property type="entry name" value="LARGE RIBOSOMAL SUBUNIT PROTEIN UL1M"/>
    <property type="match status" value="1"/>
</dbReference>
<dbReference type="GO" id="GO:0003735">
    <property type="term" value="F:structural constituent of ribosome"/>
    <property type="evidence" value="ECO:0007669"/>
    <property type="project" value="InterPro"/>
</dbReference>
<dbReference type="GO" id="GO:0015934">
    <property type="term" value="C:large ribosomal subunit"/>
    <property type="evidence" value="ECO:0007669"/>
    <property type="project" value="InterPro"/>
</dbReference>
<keyword evidence="3 9" id="KW-0699">rRNA-binding</keyword>
<dbReference type="Pfam" id="PF00687">
    <property type="entry name" value="Ribosomal_L1"/>
    <property type="match status" value="1"/>
</dbReference>
<dbReference type="InterPro" id="IPR023674">
    <property type="entry name" value="Ribosomal_uL1-like"/>
</dbReference>
<accession>A0A4P6ZUY2</accession>
<dbReference type="InterPro" id="IPR016095">
    <property type="entry name" value="Ribosomal_uL1_3-a/b-sand"/>
</dbReference>
<sequence length="233" mass="25006">MAKKGKKLQEASKLIDRTKAYTATEAIDLAKKTSGVNFDATVEVAFKLGIDTRKNDQQIRGAVVLPNGTGNTQRVLVFAKGEKLKEAEAAGADYFGDTEYINKIQQGWFDFDVIVATPDMMGEVGKLGRVLGPKGLMPNPKTGTVTFDVTKAIGEIKAGKVEYRADKAGIIHAPIGKVSFEDDKLVENFLAVFDVVQKAKPAAAKGTYMKSVNVTTTMGPSVKVDSSSVKVSK</sequence>
<dbReference type="EMBL" id="CP038015">
    <property type="protein sequence ID" value="QBP39769.1"/>
    <property type="molecule type" value="Genomic_DNA"/>
</dbReference>
<evidence type="ECO:0000256" key="9">
    <source>
        <dbReference type="HAMAP-Rule" id="MF_01318"/>
    </source>
</evidence>
<evidence type="ECO:0000256" key="7">
    <source>
        <dbReference type="ARBA" id="ARBA00023274"/>
    </source>
</evidence>
<comment type="subunit">
    <text evidence="9">Part of the 50S ribosomal subunit.</text>
</comment>
<comment type="similarity">
    <text evidence="1 9 10">Belongs to the universal ribosomal protein uL1 family.</text>
</comment>
<dbReference type="InterPro" id="IPR028364">
    <property type="entry name" value="Ribosomal_uL1/biogenesis"/>
</dbReference>
<keyword evidence="6 9" id="KW-0689">Ribosomal protein</keyword>
<dbReference type="PANTHER" id="PTHR36427">
    <property type="entry name" value="54S RIBOSOMAL PROTEIN L1, MITOCHONDRIAL"/>
    <property type="match status" value="1"/>
</dbReference>
<evidence type="ECO:0000256" key="2">
    <source>
        <dbReference type="ARBA" id="ARBA00022491"/>
    </source>
</evidence>
<evidence type="ECO:0000256" key="5">
    <source>
        <dbReference type="ARBA" id="ARBA00022884"/>
    </source>
</evidence>
<dbReference type="InterPro" id="IPR002143">
    <property type="entry name" value="Ribosomal_uL1"/>
</dbReference>
<comment type="function">
    <text evidence="9">Protein L1 is also a translational repressor protein, it controls the translation of the L11 operon by binding to its mRNA.</text>
</comment>
<gene>
    <name evidence="9" type="primary">rplA</name>
    <name evidence="11" type="ORF">E2636_00710</name>
</gene>
<comment type="function">
    <text evidence="9">Binds directly to 23S rRNA. The L1 stalk is quite mobile in the ribosome, and is involved in E site tRNA release.</text>
</comment>
<evidence type="ECO:0000256" key="4">
    <source>
        <dbReference type="ARBA" id="ARBA00022845"/>
    </source>
</evidence>
<keyword evidence="9" id="KW-0820">tRNA-binding</keyword>
<dbReference type="PIRSF" id="PIRSF002155">
    <property type="entry name" value="Ribosomal_L1"/>
    <property type="match status" value="1"/>
</dbReference>
<dbReference type="HAMAP" id="MF_01318_B">
    <property type="entry name" value="Ribosomal_uL1_B"/>
    <property type="match status" value="1"/>
</dbReference>
<evidence type="ECO:0000256" key="6">
    <source>
        <dbReference type="ARBA" id="ARBA00022980"/>
    </source>
</evidence>
<dbReference type="GO" id="GO:0006417">
    <property type="term" value="P:regulation of translation"/>
    <property type="evidence" value="ECO:0007669"/>
    <property type="project" value="UniProtKB-KW"/>
</dbReference>
<keyword evidence="4 9" id="KW-0810">Translation regulation</keyword>
<organism evidence="11 12">
    <name type="scientific">Paenisporosarcina antarctica</name>
    <dbReference type="NCBI Taxonomy" id="417367"/>
    <lineage>
        <taxon>Bacteria</taxon>
        <taxon>Bacillati</taxon>
        <taxon>Bacillota</taxon>
        <taxon>Bacilli</taxon>
        <taxon>Bacillales</taxon>
        <taxon>Caryophanaceae</taxon>
        <taxon>Paenisporosarcina</taxon>
    </lineage>
</organism>
<dbReference type="Proteomes" id="UP000294292">
    <property type="component" value="Chromosome"/>
</dbReference>
<dbReference type="AlphaFoldDB" id="A0A4P6ZUY2"/>
<evidence type="ECO:0000256" key="10">
    <source>
        <dbReference type="RuleBase" id="RU000659"/>
    </source>
</evidence>
<keyword evidence="5 9" id="KW-0694">RNA-binding</keyword>
<dbReference type="RefSeq" id="WP_134208124.1">
    <property type="nucleotide sequence ID" value="NZ_CP038015.1"/>
</dbReference>
<dbReference type="PROSITE" id="PS01199">
    <property type="entry name" value="RIBOSOMAL_L1"/>
    <property type="match status" value="1"/>
</dbReference>
<dbReference type="CDD" id="cd00403">
    <property type="entry name" value="Ribosomal_L1"/>
    <property type="match status" value="1"/>
</dbReference>
<dbReference type="InterPro" id="IPR023673">
    <property type="entry name" value="Ribosomal_uL1_CS"/>
</dbReference>
<evidence type="ECO:0000256" key="8">
    <source>
        <dbReference type="ARBA" id="ARBA00035241"/>
    </source>
</evidence>
<dbReference type="GO" id="GO:0006412">
    <property type="term" value="P:translation"/>
    <property type="evidence" value="ECO:0007669"/>
    <property type="project" value="UniProtKB-UniRule"/>
</dbReference>
<name>A0A4P6ZUY2_9BACL</name>
<keyword evidence="2 9" id="KW-0678">Repressor</keyword>
<evidence type="ECO:0000313" key="12">
    <source>
        <dbReference type="Proteomes" id="UP000294292"/>
    </source>
</evidence>
<keyword evidence="12" id="KW-1185">Reference proteome</keyword>
<proteinExistence type="inferred from homology"/>
<reference evidence="11 12" key="1">
    <citation type="submission" date="2019-03" db="EMBL/GenBank/DDBJ databases">
        <title>Complete genome sequence of Paenisporosarcina antarctica CGMCC 1.6503T.</title>
        <authorList>
            <person name="Rong J.-C."/>
            <person name="Chi N.-Y."/>
            <person name="Zhang Q.-F."/>
        </authorList>
    </citation>
    <scope>NUCLEOTIDE SEQUENCE [LARGE SCALE GENOMIC DNA]</scope>
    <source>
        <strain evidence="11 12">CGMCC 1.6503</strain>
    </source>
</reference>
<dbReference type="Gene3D" id="3.30.190.20">
    <property type="match status" value="1"/>
</dbReference>
<dbReference type="SUPFAM" id="SSF56808">
    <property type="entry name" value="Ribosomal protein L1"/>
    <property type="match status" value="1"/>
</dbReference>
<keyword evidence="7 9" id="KW-0687">Ribonucleoprotein</keyword>
<evidence type="ECO:0000256" key="3">
    <source>
        <dbReference type="ARBA" id="ARBA00022730"/>
    </source>
</evidence>
<dbReference type="NCBIfam" id="TIGR01169">
    <property type="entry name" value="rplA_bact"/>
    <property type="match status" value="1"/>
</dbReference>
<protein>
    <recommendedName>
        <fullName evidence="8 9">Large ribosomal subunit protein uL1</fullName>
    </recommendedName>
</protein>
<dbReference type="GO" id="GO:0019843">
    <property type="term" value="F:rRNA binding"/>
    <property type="evidence" value="ECO:0007669"/>
    <property type="project" value="UniProtKB-UniRule"/>
</dbReference>
<dbReference type="OrthoDB" id="9803740at2"/>
<dbReference type="Gene3D" id="3.40.50.790">
    <property type="match status" value="1"/>
</dbReference>
<evidence type="ECO:0000313" key="11">
    <source>
        <dbReference type="EMBL" id="QBP39769.1"/>
    </source>
</evidence>
<dbReference type="KEGG" id="panc:E2636_00710"/>
<dbReference type="FunFam" id="3.40.50.790:FF:000001">
    <property type="entry name" value="50S ribosomal protein L1"/>
    <property type="match status" value="1"/>
</dbReference>